<dbReference type="GO" id="GO:0005829">
    <property type="term" value="C:cytosol"/>
    <property type="evidence" value="ECO:0007669"/>
    <property type="project" value="TreeGrafter"/>
</dbReference>
<keyword evidence="1 3" id="KW-0210">Decarboxylase</keyword>
<dbReference type="Pfam" id="PF04909">
    <property type="entry name" value="Amidohydro_2"/>
    <property type="match status" value="1"/>
</dbReference>
<keyword evidence="2 3" id="KW-0456">Lyase</keyword>
<dbReference type="Proteomes" id="UP000248423">
    <property type="component" value="Unassembled WGS sequence"/>
</dbReference>
<dbReference type="InterPro" id="IPR032466">
    <property type="entry name" value="Metal_Hydrolase"/>
</dbReference>
<dbReference type="Gene3D" id="3.20.20.140">
    <property type="entry name" value="Metal-dependent hydrolases"/>
    <property type="match status" value="1"/>
</dbReference>
<dbReference type="VEuPathDB" id="FungiDB:BO78DRAFT_306323"/>
<organism evidence="5 6">
    <name type="scientific">Aspergillus sclerotiicarbonarius (strain CBS 121057 / IBT 28362)</name>
    <dbReference type="NCBI Taxonomy" id="1448318"/>
    <lineage>
        <taxon>Eukaryota</taxon>
        <taxon>Fungi</taxon>
        <taxon>Dikarya</taxon>
        <taxon>Ascomycota</taxon>
        <taxon>Pezizomycotina</taxon>
        <taxon>Eurotiomycetes</taxon>
        <taxon>Eurotiomycetidae</taxon>
        <taxon>Eurotiales</taxon>
        <taxon>Aspergillaceae</taxon>
        <taxon>Aspergillus</taxon>
        <taxon>Aspergillus subgen. Circumdati</taxon>
    </lineage>
</organism>
<evidence type="ECO:0000256" key="2">
    <source>
        <dbReference type="ARBA" id="ARBA00023239"/>
    </source>
</evidence>
<dbReference type="InterPro" id="IPR032465">
    <property type="entry name" value="ACMSD"/>
</dbReference>
<accession>A0A319EYY5</accession>
<dbReference type="SUPFAM" id="SSF51556">
    <property type="entry name" value="Metallo-dependent hydrolases"/>
    <property type="match status" value="1"/>
</dbReference>
<dbReference type="GO" id="GO:0016831">
    <property type="term" value="F:carboxy-lyase activity"/>
    <property type="evidence" value="ECO:0007669"/>
    <property type="project" value="UniProtKB-KW"/>
</dbReference>
<comment type="similarity">
    <text evidence="3">Belongs to the metallo-dependent hydrolases superfamily.</text>
</comment>
<dbReference type="STRING" id="1448318.A0A319EYY5"/>
<protein>
    <submittedName>
        <fullName evidence="5">Amidohydrolase 2</fullName>
    </submittedName>
</protein>
<gene>
    <name evidence="5" type="ORF">BO78DRAFT_306323</name>
</gene>
<proteinExistence type="inferred from homology"/>
<keyword evidence="6" id="KW-1185">Reference proteome</keyword>
<dbReference type="PANTHER" id="PTHR21240:SF30">
    <property type="entry name" value="AMIDOHYDROLASE-RELATED DOMAIN-CONTAINING PROTEIN-RELATED"/>
    <property type="match status" value="1"/>
</dbReference>
<sequence length="331" mass="37018">MDSPMQAITLEEHVAFPALDSSTDPFYGNIWKIFPERLKLAQDYSTSRLANMDAGNVTFQMLSHLPGGIVLTDPARCRAGNDEMAAAIKQHPGRFGGFAALPMAHPLEAAKELHRTVRDLGFHGALIDNHLADGITHYDAERFWPVFAAAESLDVPIYLHPSPPSPEILQSRFAGNYPLPAELGLATGAWGWHEDVGLHVLKLYAAGVFERFPKLKIVIGHMGELLPIMLHRIARLRFFQEMAATRSKGILDVWDQNIWVTTSGIFSIETLMMVLQVTKVERVMYGVDYPFEDNVTGKEFLDRLRECGKLSSEEVDMIAFKNAREFLKLGV</sequence>
<dbReference type="InterPro" id="IPR006680">
    <property type="entry name" value="Amidohydro-rel"/>
</dbReference>
<keyword evidence="5" id="KW-0378">Hydrolase</keyword>
<evidence type="ECO:0000313" key="6">
    <source>
        <dbReference type="Proteomes" id="UP000248423"/>
    </source>
</evidence>
<dbReference type="PANTHER" id="PTHR21240">
    <property type="entry name" value="2-AMINO-3-CARBOXYLMUCONATE-6-SEMIALDEHYDE DECARBOXYLASE"/>
    <property type="match status" value="1"/>
</dbReference>
<dbReference type="EMBL" id="KZ826323">
    <property type="protein sequence ID" value="PYI10314.1"/>
    <property type="molecule type" value="Genomic_DNA"/>
</dbReference>
<evidence type="ECO:0000256" key="3">
    <source>
        <dbReference type="RuleBase" id="RU366045"/>
    </source>
</evidence>
<feature type="domain" description="Amidohydrolase-related" evidence="4">
    <location>
        <begin position="75"/>
        <end position="329"/>
    </location>
</feature>
<dbReference type="AlphaFoldDB" id="A0A319EYY5"/>
<evidence type="ECO:0000313" key="5">
    <source>
        <dbReference type="EMBL" id="PYI10314.1"/>
    </source>
</evidence>
<name>A0A319EYY5_ASPSB</name>
<dbReference type="GO" id="GO:0016787">
    <property type="term" value="F:hydrolase activity"/>
    <property type="evidence" value="ECO:0007669"/>
    <property type="project" value="UniProtKB-KW"/>
</dbReference>
<dbReference type="GO" id="GO:0019748">
    <property type="term" value="P:secondary metabolic process"/>
    <property type="evidence" value="ECO:0007669"/>
    <property type="project" value="TreeGrafter"/>
</dbReference>
<reference evidence="5 6" key="1">
    <citation type="submission" date="2018-02" db="EMBL/GenBank/DDBJ databases">
        <title>The genomes of Aspergillus section Nigri reveals drivers in fungal speciation.</title>
        <authorList>
            <consortium name="DOE Joint Genome Institute"/>
            <person name="Vesth T.C."/>
            <person name="Nybo J."/>
            <person name="Theobald S."/>
            <person name="Brandl J."/>
            <person name="Frisvad J.C."/>
            <person name="Nielsen K.F."/>
            <person name="Lyhne E.K."/>
            <person name="Kogle M.E."/>
            <person name="Kuo A."/>
            <person name="Riley R."/>
            <person name="Clum A."/>
            <person name="Nolan M."/>
            <person name="Lipzen A."/>
            <person name="Salamov A."/>
            <person name="Henrissat B."/>
            <person name="Wiebenga A."/>
            <person name="De vries R.P."/>
            <person name="Grigoriev I.V."/>
            <person name="Mortensen U.H."/>
            <person name="Andersen M.R."/>
            <person name="Baker S.E."/>
        </authorList>
    </citation>
    <scope>NUCLEOTIDE SEQUENCE [LARGE SCALE GENOMIC DNA]</scope>
    <source>
        <strain evidence="5 6">CBS 121057</strain>
    </source>
</reference>
<dbReference type="OrthoDB" id="432010at2759"/>
<evidence type="ECO:0000259" key="4">
    <source>
        <dbReference type="Pfam" id="PF04909"/>
    </source>
</evidence>
<evidence type="ECO:0000256" key="1">
    <source>
        <dbReference type="ARBA" id="ARBA00022793"/>
    </source>
</evidence>